<feature type="domain" description="PiggyBac transposable element-derived protein" evidence="1">
    <location>
        <begin position="6"/>
        <end position="116"/>
    </location>
</feature>
<comment type="caution">
    <text evidence="2">The sequence shown here is derived from an EMBL/GenBank/DDBJ whole genome shotgun (WGS) entry which is preliminary data.</text>
</comment>
<proteinExistence type="predicted"/>
<gene>
    <name evidence="2" type="ORF">T01_4835</name>
</gene>
<dbReference type="EMBL" id="JYDH01000150">
    <property type="protein sequence ID" value="KRY30128.1"/>
    <property type="molecule type" value="Genomic_DNA"/>
</dbReference>
<reference evidence="2 3" key="1">
    <citation type="submission" date="2015-01" db="EMBL/GenBank/DDBJ databases">
        <title>Evolution of Trichinella species and genotypes.</title>
        <authorList>
            <person name="Korhonen P.K."/>
            <person name="Edoardo P."/>
            <person name="Giuseppe L.R."/>
            <person name="Gasser R.B."/>
        </authorList>
    </citation>
    <scope>NUCLEOTIDE SEQUENCE [LARGE SCALE GENOMIC DNA]</scope>
    <source>
        <strain evidence="2">ISS3</strain>
    </source>
</reference>
<sequence>MCNTGPYVTVDERLIPFKGRCPFRQYMPKKPAEYDIKVWTLCDAKTSYAFGTCRFAPWHEHQGMRVVLDITGGFKGNSITCDNFFTSHELAMKLFKKKLTIVDTIMRSKPELPQGVLECTAVHIPKMHRIMLLLSAMYKNASLSTRKDYKPERIVDYKRHKRWCGQHGIHLPECDNISHVYTNNSDLMWIHYNPK</sequence>
<dbReference type="STRING" id="6334.A0A0V1AZF0"/>
<organism evidence="2 3">
    <name type="scientific">Trichinella spiralis</name>
    <name type="common">Trichina worm</name>
    <dbReference type="NCBI Taxonomy" id="6334"/>
    <lineage>
        <taxon>Eukaryota</taxon>
        <taxon>Metazoa</taxon>
        <taxon>Ecdysozoa</taxon>
        <taxon>Nematoda</taxon>
        <taxon>Enoplea</taxon>
        <taxon>Dorylaimia</taxon>
        <taxon>Trichinellida</taxon>
        <taxon>Trichinellidae</taxon>
        <taxon>Trichinella</taxon>
    </lineage>
</organism>
<dbReference type="OrthoDB" id="5919588at2759"/>
<dbReference type="PANTHER" id="PTHR46599">
    <property type="entry name" value="PIGGYBAC TRANSPOSABLE ELEMENT-DERIVED PROTEIN 4"/>
    <property type="match status" value="1"/>
</dbReference>
<evidence type="ECO:0000313" key="3">
    <source>
        <dbReference type="Proteomes" id="UP000054776"/>
    </source>
</evidence>
<keyword evidence="3" id="KW-1185">Reference proteome</keyword>
<dbReference type="InParanoid" id="A0A0V1AZF0"/>
<dbReference type="InterPro" id="IPR029526">
    <property type="entry name" value="PGBD"/>
</dbReference>
<dbReference type="Pfam" id="PF13843">
    <property type="entry name" value="DDE_Tnp_1_7"/>
    <property type="match status" value="1"/>
</dbReference>
<name>A0A0V1AZF0_TRISP</name>
<dbReference type="AlphaFoldDB" id="A0A0V1AZF0"/>
<accession>A0A0V1AZF0</accession>
<dbReference type="Proteomes" id="UP000054776">
    <property type="component" value="Unassembled WGS sequence"/>
</dbReference>
<protein>
    <recommendedName>
        <fullName evidence="1">PiggyBac transposable element-derived protein domain-containing protein</fullName>
    </recommendedName>
</protein>
<evidence type="ECO:0000259" key="1">
    <source>
        <dbReference type="Pfam" id="PF13843"/>
    </source>
</evidence>
<dbReference type="eggNOG" id="ENOG502QWEM">
    <property type="taxonomic scope" value="Eukaryota"/>
</dbReference>
<evidence type="ECO:0000313" key="2">
    <source>
        <dbReference type="EMBL" id="KRY30128.1"/>
    </source>
</evidence>
<dbReference type="PANTHER" id="PTHR46599:SF6">
    <property type="entry name" value="DUAL SPECIFICITY PHOSPHATASE 26"/>
    <property type="match status" value="1"/>
</dbReference>